<evidence type="ECO:0000256" key="3">
    <source>
        <dbReference type="ARBA" id="ARBA00010264"/>
    </source>
</evidence>
<proteinExistence type="inferred from homology"/>
<dbReference type="InterPro" id="IPR050967">
    <property type="entry name" value="Thiamine_Salvage_TenA"/>
</dbReference>
<evidence type="ECO:0000256" key="5">
    <source>
        <dbReference type="ARBA" id="ARBA00012684"/>
    </source>
</evidence>
<evidence type="ECO:0000256" key="7">
    <source>
        <dbReference type="ARBA" id="ARBA00022977"/>
    </source>
</evidence>
<keyword evidence="7" id="KW-0784">Thiamine biosynthesis</keyword>
<comment type="pathway">
    <text evidence="2">Cofactor biosynthesis; thiamine diphosphate biosynthesis.</text>
</comment>
<dbReference type="GeneID" id="61186696"/>
<evidence type="ECO:0000256" key="4">
    <source>
        <dbReference type="ARBA" id="ARBA00011881"/>
    </source>
</evidence>
<protein>
    <recommendedName>
        <fullName evidence="6">Aminopyrimidine aminohydrolase</fullName>
        <ecNumber evidence="5">3.5.99.2</ecNumber>
    </recommendedName>
</protein>
<evidence type="ECO:0000256" key="2">
    <source>
        <dbReference type="ARBA" id="ARBA00004948"/>
    </source>
</evidence>
<comment type="subunit">
    <text evidence="4">Homotetramer.</text>
</comment>
<dbReference type="EC" id="3.5.99.2" evidence="5"/>
<accession>A0AAE6IJA1</accession>
<dbReference type="CDD" id="cd19360">
    <property type="entry name" value="TenA_C_SaTenA-like"/>
    <property type="match status" value="1"/>
</dbReference>
<comment type="similarity">
    <text evidence="3">Belongs to the TenA family.</text>
</comment>
<dbReference type="RefSeq" id="WP_147000405.1">
    <property type="nucleotide sequence ID" value="NZ_CP042374.1"/>
</dbReference>
<evidence type="ECO:0000259" key="9">
    <source>
        <dbReference type="Pfam" id="PF03070"/>
    </source>
</evidence>
<dbReference type="PANTHER" id="PTHR43198:SF2">
    <property type="entry name" value="SI:CH1073-67J19.1-RELATED"/>
    <property type="match status" value="1"/>
</dbReference>
<dbReference type="Gene3D" id="1.20.910.10">
    <property type="entry name" value="Heme oxygenase-like"/>
    <property type="match status" value="1"/>
</dbReference>
<comment type="catalytic activity">
    <reaction evidence="8">
        <text>thiamine + H2O = 5-(2-hydroxyethyl)-4-methylthiazole + 4-amino-5-hydroxymethyl-2-methylpyrimidine + H(+)</text>
        <dbReference type="Rhea" id="RHEA:17509"/>
        <dbReference type="ChEBI" id="CHEBI:15377"/>
        <dbReference type="ChEBI" id="CHEBI:15378"/>
        <dbReference type="ChEBI" id="CHEBI:16892"/>
        <dbReference type="ChEBI" id="CHEBI:17957"/>
        <dbReference type="ChEBI" id="CHEBI:18385"/>
        <dbReference type="EC" id="3.5.99.2"/>
    </reaction>
</comment>
<dbReference type="InterPro" id="IPR004305">
    <property type="entry name" value="Thiaminase-2/PQQC"/>
</dbReference>
<dbReference type="Proteomes" id="UP000321332">
    <property type="component" value="Chromosome"/>
</dbReference>
<dbReference type="GO" id="GO:0050334">
    <property type="term" value="F:thiaminase activity"/>
    <property type="evidence" value="ECO:0007669"/>
    <property type="project" value="UniProtKB-EC"/>
</dbReference>
<feature type="domain" description="Thiaminase-2/PQQC" evidence="9">
    <location>
        <begin position="10"/>
        <end position="212"/>
    </location>
</feature>
<dbReference type="InterPro" id="IPR016084">
    <property type="entry name" value="Haem_Oase-like_multi-hlx"/>
</dbReference>
<sequence length="221" mass="25604">MSFSQDLLTRAQPAMDAIMVHPFLKAIAEGNVPDDVLNYYVEQDEHYLKDYLTITALAVTQTDNHEDIAKLLDVAQFIGNESKAHEVMLGITGHQVENWRRGPETLLYVNHMYESAYRGTYADTLAALLPCAWSYEVMGRELVAAGANNEQNPLKEWIELYAPNDDSKSYTIWRFEALDREVAKLTPQQQEHVAQTFLLSLEMEWRFWEAAWVQERWQFNI</sequence>
<evidence type="ECO:0000256" key="1">
    <source>
        <dbReference type="ARBA" id="ARBA00001881"/>
    </source>
</evidence>
<gene>
    <name evidence="10" type="ORF">FGL89_02995</name>
</gene>
<dbReference type="SUPFAM" id="SSF48613">
    <property type="entry name" value="Heme oxygenase-like"/>
    <property type="match status" value="1"/>
</dbReference>
<organism evidence="10 11">
    <name type="scientific">Leuconostoc carnosum</name>
    <dbReference type="NCBI Taxonomy" id="1252"/>
    <lineage>
        <taxon>Bacteria</taxon>
        <taxon>Bacillati</taxon>
        <taxon>Bacillota</taxon>
        <taxon>Bacilli</taxon>
        <taxon>Lactobacillales</taxon>
        <taxon>Lactobacillaceae</taxon>
        <taxon>Leuconostoc</taxon>
    </lineage>
</organism>
<dbReference type="GO" id="GO:0005829">
    <property type="term" value="C:cytosol"/>
    <property type="evidence" value="ECO:0007669"/>
    <property type="project" value="TreeGrafter"/>
</dbReference>
<dbReference type="PANTHER" id="PTHR43198">
    <property type="entry name" value="BIFUNCTIONAL TH2 PROTEIN"/>
    <property type="match status" value="1"/>
</dbReference>
<reference evidence="10 11" key="1">
    <citation type="submission" date="2019-06" db="EMBL/GenBank/DDBJ databases">
        <title>Genome analyses of bacteria isolated from kimchi.</title>
        <authorList>
            <person name="Lee S."/>
            <person name="Ahn S."/>
            <person name="Roh S."/>
        </authorList>
    </citation>
    <scope>NUCLEOTIDE SEQUENCE [LARGE SCALE GENOMIC DNA]</scope>
    <source>
        <strain evidence="10 11">CBA3620</strain>
    </source>
</reference>
<dbReference type="GO" id="GO:0009228">
    <property type="term" value="P:thiamine biosynthetic process"/>
    <property type="evidence" value="ECO:0007669"/>
    <property type="project" value="UniProtKB-KW"/>
</dbReference>
<dbReference type="EMBL" id="CP042374">
    <property type="protein sequence ID" value="QEA33188.1"/>
    <property type="molecule type" value="Genomic_DNA"/>
</dbReference>
<comment type="catalytic activity">
    <reaction evidence="1">
        <text>4-amino-5-aminomethyl-2-methylpyrimidine + H2O = 4-amino-5-hydroxymethyl-2-methylpyrimidine + NH4(+)</text>
        <dbReference type="Rhea" id="RHEA:31799"/>
        <dbReference type="ChEBI" id="CHEBI:15377"/>
        <dbReference type="ChEBI" id="CHEBI:16892"/>
        <dbReference type="ChEBI" id="CHEBI:28938"/>
        <dbReference type="ChEBI" id="CHEBI:63416"/>
        <dbReference type="EC" id="3.5.99.2"/>
    </reaction>
</comment>
<dbReference type="Pfam" id="PF03070">
    <property type="entry name" value="TENA_THI-4"/>
    <property type="match status" value="1"/>
</dbReference>
<evidence type="ECO:0000313" key="11">
    <source>
        <dbReference type="Proteomes" id="UP000321332"/>
    </source>
</evidence>
<evidence type="ECO:0000256" key="6">
    <source>
        <dbReference type="ARBA" id="ARBA00013647"/>
    </source>
</evidence>
<dbReference type="AlphaFoldDB" id="A0AAE6IJA1"/>
<evidence type="ECO:0000256" key="8">
    <source>
        <dbReference type="ARBA" id="ARBA00048337"/>
    </source>
</evidence>
<name>A0AAE6IJA1_LEUCA</name>
<evidence type="ECO:0000313" key="10">
    <source>
        <dbReference type="EMBL" id="QEA33188.1"/>
    </source>
</evidence>